<dbReference type="EMBL" id="CP035758">
    <property type="protein sequence ID" value="QBD82889.1"/>
    <property type="molecule type" value="Genomic_DNA"/>
</dbReference>
<dbReference type="AlphaFoldDB" id="A0A4P6K3V4"/>
<dbReference type="Proteomes" id="UP000290365">
    <property type="component" value="Chromosome"/>
</dbReference>
<name>A0A4P6K3V4_KTERU</name>
<reference evidence="1 2" key="1">
    <citation type="submission" date="2019-01" db="EMBL/GenBank/DDBJ databases">
        <title>Ktedonosporobacter rubrisoli SCAWS-G2.</title>
        <authorList>
            <person name="Huang Y."/>
            <person name="Yan B."/>
        </authorList>
    </citation>
    <scope>NUCLEOTIDE SEQUENCE [LARGE SCALE GENOMIC DNA]</scope>
    <source>
        <strain evidence="1 2">SCAWS-G2</strain>
    </source>
</reference>
<proteinExistence type="predicted"/>
<dbReference type="RefSeq" id="WP_129893958.1">
    <property type="nucleotide sequence ID" value="NZ_CP035758.1"/>
</dbReference>
<gene>
    <name evidence="1" type="ORF">EPA93_45775</name>
</gene>
<dbReference type="OrthoDB" id="4828421at2"/>
<dbReference type="KEGG" id="kbs:EPA93_45775"/>
<accession>A0A4P6K3V4</accession>
<evidence type="ECO:0000313" key="1">
    <source>
        <dbReference type="EMBL" id="QBD82889.1"/>
    </source>
</evidence>
<sequence>MYVSIRIKGHLDLSWQEWLEGLQIKHERDGTSLLIGTLRDQSALHGVLKKIGHLSLPLLSLESSERPQNEG</sequence>
<protein>
    <submittedName>
        <fullName evidence="1">Uncharacterized protein</fullName>
    </submittedName>
</protein>
<evidence type="ECO:0000313" key="2">
    <source>
        <dbReference type="Proteomes" id="UP000290365"/>
    </source>
</evidence>
<keyword evidence="2" id="KW-1185">Reference proteome</keyword>
<organism evidence="1 2">
    <name type="scientific">Ktedonosporobacter rubrisoli</name>
    <dbReference type="NCBI Taxonomy" id="2509675"/>
    <lineage>
        <taxon>Bacteria</taxon>
        <taxon>Bacillati</taxon>
        <taxon>Chloroflexota</taxon>
        <taxon>Ktedonobacteria</taxon>
        <taxon>Ktedonobacterales</taxon>
        <taxon>Ktedonosporobacteraceae</taxon>
        <taxon>Ktedonosporobacter</taxon>
    </lineage>
</organism>